<gene>
    <name evidence="2" type="ORF">J2W50_003332</name>
</gene>
<dbReference type="Pfam" id="PF13692">
    <property type="entry name" value="Glyco_trans_1_4"/>
    <property type="match status" value="1"/>
</dbReference>
<dbReference type="SUPFAM" id="SSF53756">
    <property type="entry name" value="UDP-Glycosyltransferase/glycogen phosphorylase"/>
    <property type="match status" value="1"/>
</dbReference>
<name>A0ABU1PGN8_9BURK</name>
<dbReference type="RefSeq" id="WP_102661764.1">
    <property type="nucleotide sequence ID" value="NZ_JAVDSJ010000004.1"/>
</dbReference>
<keyword evidence="3" id="KW-1185">Reference proteome</keyword>
<organism evidence="2 3">
    <name type="scientific">Herbaspirillum frisingense</name>
    <dbReference type="NCBI Taxonomy" id="92645"/>
    <lineage>
        <taxon>Bacteria</taxon>
        <taxon>Pseudomonadati</taxon>
        <taxon>Pseudomonadota</taxon>
        <taxon>Betaproteobacteria</taxon>
        <taxon>Burkholderiales</taxon>
        <taxon>Oxalobacteraceae</taxon>
        <taxon>Herbaspirillum</taxon>
    </lineage>
</organism>
<evidence type="ECO:0000313" key="3">
    <source>
        <dbReference type="Proteomes" id="UP001260715"/>
    </source>
</evidence>
<dbReference type="Gene3D" id="3.40.50.2000">
    <property type="entry name" value="Glycogen Phosphorylase B"/>
    <property type="match status" value="2"/>
</dbReference>
<dbReference type="PANTHER" id="PTHR12526">
    <property type="entry name" value="GLYCOSYLTRANSFERASE"/>
    <property type="match status" value="1"/>
</dbReference>
<evidence type="ECO:0000313" key="2">
    <source>
        <dbReference type="EMBL" id="MDR6585116.1"/>
    </source>
</evidence>
<dbReference type="Proteomes" id="UP001260715">
    <property type="component" value="Unassembled WGS sequence"/>
</dbReference>
<comment type="caution">
    <text evidence="2">The sequence shown here is derived from an EMBL/GenBank/DDBJ whole genome shotgun (WGS) entry which is preliminary data.</text>
</comment>
<accession>A0ABU1PGN8</accession>
<dbReference type="InterPro" id="IPR055259">
    <property type="entry name" value="YkvP/CgeB_Glyco_trans-like"/>
</dbReference>
<dbReference type="Pfam" id="PF13524">
    <property type="entry name" value="Glyco_trans_1_2"/>
    <property type="match status" value="1"/>
</dbReference>
<dbReference type="EMBL" id="JAVDSJ010000004">
    <property type="protein sequence ID" value="MDR6585116.1"/>
    <property type="molecule type" value="Genomic_DNA"/>
</dbReference>
<sequence>MKTDKDVELQTPSLTRKAMEEFERGDFGAALFSYQALGEKLGAQYVAANLALCQRRLLNSPRHKALATIAPGKLRVAAVMDEFTFHSYDPECTLLQLDPDCYLEQLEQFQPDLLFIESAWQGFEQKWKLKISTNGPEINACIDWCRRQGIPSMFWNKEDPVHFGTFIDMARQVDYVFTTDIDCIPRYKALLEHDRVFLLCFAAQPKVHNPLEIYERKDAFNFAGSYYLRYPERQRDFSSLIDTVKDFRPVEIYDRNFDKPHPNYTFPDQYKPMILGKLPFSEIDLAYKGYRYGINMNTIKQSQSMFARRVFELLASNTVVVSNFSRGVRLLFGELVVCSDSPKELQARLRQIVNSDVNYRKFRLLGLRKVMSEHTYAHRMSAICASIARTDPASPSAPVVLLARVRNEDEAQRAVAAFSRQTYVNRTLLLIGEPMPVTEAQGLVVWVDEARCRERIEALAAGTLLGVLCPEDYYGPNYLTDLALATHYSQADAWGKALGYRAAAGSLALEGGDVAYRSVGMLAARRALFRSAAMTPALLEQLLAAPEEATLALEKMVAIDEFNYIEGGGLLSPAQQHEVDDLQLVDQGIDFPRTMKAVTARLSPSSYRQDEDTSGLPCLEAGKLSQLLVPKKLIQIKLSGGKLLIHSRLGMGSHEYLYAGKTFSREELNLVLNSQFRLCASGELDVRTIFEFQDKDGKKLSHQINKVGDKHSLAIPSECEKVRFGLRIEGEGEFRIDKLVLGSHSERPASFVCRSPLLVLSKQYPAYDDLYRYGFLHTRIRAYRAAGVLTEVFRISPQPPGYREFEGVDVATGDAELLDATLATGQVEHVLVHMLDRQMWQVLQKYIDRIRVTVWVHGAEIQAWQRRQFEFALFDAQQIEHKKKLGDQRTQFWRGIFSDMPENLHLVFVSQSFANEVFADLGMQLPSEKYSIIHNPIDTGKFSYIPKQPDQRRKVLSIRPYSALAYANDLTVKVIQALSTHPDFAKMEFRLIGDGDLFEQTVAPLRAFDNVRLEQRFLTQDEIADLHKQYGIFLVPTRMDTQGVSRDEAMSSGLVPVTNEVGAVGDFVSRFNGMLCAPEDVEAMARAVLSLYEDETLFARLSAQAASSVRGSRSAEAMSRAELALISPAGAVRVA</sequence>
<feature type="domain" description="Spore protein YkvP/CgeB glycosyl transferase-like" evidence="1">
    <location>
        <begin position="273"/>
        <end position="384"/>
    </location>
</feature>
<proteinExistence type="predicted"/>
<dbReference type="CDD" id="cd03801">
    <property type="entry name" value="GT4_PimA-like"/>
    <property type="match status" value="1"/>
</dbReference>
<reference evidence="2 3" key="1">
    <citation type="submission" date="2023-07" db="EMBL/GenBank/DDBJ databases">
        <title>Sorghum-associated microbial communities from plants grown in Nebraska, USA.</title>
        <authorList>
            <person name="Schachtman D."/>
        </authorList>
    </citation>
    <scope>NUCLEOTIDE SEQUENCE [LARGE SCALE GENOMIC DNA]</scope>
    <source>
        <strain evidence="2 3">596</strain>
    </source>
</reference>
<evidence type="ECO:0000259" key="1">
    <source>
        <dbReference type="Pfam" id="PF13524"/>
    </source>
</evidence>
<protein>
    <submittedName>
        <fullName evidence="2">Glycosyltransferase involved in cell wall biosynthesis</fullName>
    </submittedName>
</protein>